<name>A0A7D9H7F6_9GAMM</name>
<sequence length="55" mass="6033">MTRDLRSGEQGMTVPVDATLEAVIRRDRRVVVTALIAVIALSWTSPRVSAFGLFC</sequence>
<accession>A0A7D9H7F6</accession>
<keyword evidence="1" id="KW-1133">Transmembrane helix</keyword>
<organism evidence="2">
    <name type="scientific">uncultured Woeseiaceae bacterium</name>
    <dbReference type="NCBI Taxonomy" id="1983305"/>
    <lineage>
        <taxon>Bacteria</taxon>
        <taxon>Pseudomonadati</taxon>
        <taxon>Pseudomonadota</taxon>
        <taxon>Gammaproteobacteria</taxon>
        <taxon>Woeseiales</taxon>
        <taxon>Woeseiaceae</taxon>
        <taxon>environmental samples</taxon>
    </lineage>
</organism>
<keyword evidence="1" id="KW-0812">Transmembrane</keyword>
<proteinExistence type="predicted"/>
<protein>
    <submittedName>
        <fullName evidence="2">Uncharacterized protein</fullName>
    </submittedName>
</protein>
<evidence type="ECO:0000313" key="2">
    <source>
        <dbReference type="EMBL" id="VUX56129.1"/>
    </source>
</evidence>
<feature type="transmembrane region" description="Helical" evidence="1">
    <location>
        <begin position="30"/>
        <end position="54"/>
    </location>
</feature>
<evidence type="ECO:0000256" key="1">
    <source>
        <dbReference type="SAM" id="Phobius"/>
    </source>
</evidence>
<keyword evidence="1" id="KW-0472">Membrane</keyword>
<reference evidence="2" key="1">
    <citation type="submission" date="2019-07" db="EMBL/GenBank/DDBJ databases">
        <authorList>
            <person name="Weber M."/>
            <person name="Kostadinov I."/>
            <person name="Kostadinov D I."/>
        </authorList>
    </citation>
    <scope>NUCLEOTIDE SEQUENCE</scope>
    <source>
        <strain evidence="2">Gfbio:sag-sample-m06:053724c1-46a9-4a36-b237-ea2bf867836b</strain>
    </source>
</reference>
<dbReference type="EMBL" id="LR633967">
    <property type="protein sequence ID" value="VUX56129.1"/>
    <property type="molecule type" value="Genomic_DNA"/>
</dbReference>
<dbReference type="AlphaFoldDB" id="A0A7D9H7F6"/>
<gene>
    <name evidence="2" type="ORF">JTBM06_V1_310010</name>
</gene>